<reference evidence="6 7" key="2">
    <citation type="submission" date="2018-06" db="EMBL/GenBank/DDBJ databases">
        <authorList>
            <consortium name="Pathogen Informatics"/>
            <person name="Doyle S."/>
        </authorList>
    </citation>
    <scope>NUCLEOTIDE SEQUENCE [LARGE SCALE GENOMIC DNA]</scope>
    <source>
        <strain evidence="6 7">NCTC10476</strain>
    </source>
</reference>
<gene>
    <name evidence="3 6" type="primary">viaA</name>
    <name evidence="5" type="ORF">CSF007_0010</name>
    <name evidence="6" type="ORF">NCTC10476_02101</name>
</gene>
<evidence type="ECO:0000256" key="2">
    <source>
        <dbReference type="ARBA" id="ARBA00023186"/>
    </source>
</evidence>
<dbReference type="PANTHER" id="PTHR36846">
    <property type="entry name" value="PROTEIN VIAA"/>
    <property type="match status" value="1"/>
</dbReference>
<dbReference type="Proteomes" id="UP000255169">
    <property type="component" value="Unassembled WGS sequence"/>
</dbReference>
<keyword evidence="2 3" id="KW-0143">Chaperone</keyword>
<keyword evidence="7" id="KW-1185">Reference proteome</keyword>
<reference evidence="5" key="1">
    <citation type="journal article" date="2015" name="Genome Announc.">
        <title>Complete Genome Sequence of Yersinia ruckeri Strain CSF007-82, Etiologic Agent of Red Mouth Disease in Salmonid Fish.</title>
        <authorList>
            <person name="Nelson M.C."/>
            <person name="LaPatra S.E."/>
            <person name="Welch T.J."/>
            <person name="Graf J."/>
        </authorList>
    </citation>
    <scope>NUCLEOTIDE SEQUENCE</scope>
    <source>
        <strain evidence="5">CSF007-82</strain>
    </source>
</reference>
<proteinExistence type="inferred from homology"/>
<keyword evidence="1 3" id="KW-0963">Cytoplasm</keyword>
<organism evidence="5">
    <name type="scientific">Yersinia ruckeri</name>
    <dbReference type="NCBI Taxonomy" id="29486"/>
    <lineage>
        <taxon>Bacteria</taxon>
        <taxon>Pseudomonadati</taxon>
        <taxon>Pseudomonadota</taxon>
        <taxon>Gammaproteobacteria</taxon>
        <taxon>Enterobacterales</taxon>
        <taxon>Yersiniaceae</taxon>
        <taxon>Yersinia</taxon>
    </lineage>
</organism>
<dbReference type="Pfam" id="PF13519">
    <property type="entry name" value="VWA_2"/>
    <property type="match status" value="1"/>
</dbReference>
<dbReference type="NCBIfam" id="NF008230">
    <property type="entry name" value="PRK10997.1"/>
    <property type="match status" value="1"/>
</dbReference>
<dbReference type="STRING" id="29486.UGYR_10180"/>
<dbReference type="RefSeq" id="WP_004718175.1">
    <property type="nucleotide sequence ID" value="NZ_CCYO01000011.1"/>
</dbReference>
<dbReference type="EMBL" id="LN681231">
    <property type="protein sequence ID" value="CEK25797.1"/>
    <property type="molecule type" value="Genomic_DNA"/>
</dbReference>
<feature type="domain" description="VWFA" evidence="4">
    <location>
        <begin position="324"/>
        <end position="488"/>
    </location>
</feature>
<sequence length="488" mass="56095">MLSLATLDMLLSISEGQLIDELVIGLLAAPQLAIFFEKFPRMKRALLKDIPSWKLKLKQRIQEANVPPALASEFSLYQRCQLQESTAFYQQIWAIVENLENIHSPFATQARSMLEAADLANNPPNGDSLQTLFLQRWRVSLTLQTMTVHHQLLEQEREQLLAELQQRPALSGALEPILADNDTAAGRLWDMSQSQLQRGDYQLLLQYGDFLQQQSELQKLAEKLGRSRSAKALPTPDARFEPYSVMVRMPDAVPEEVSGIHQSNDILRLLPTELVMLGMNELEFEFYRRLLERRLLTYRLQGDAWQEQRLQRPVSLKNSDEQPRGPFIVCVDTSGSMGGFNEQCAKAFCLALLRIALEDNRRCYIMLFATEIIHYELSASSGLEQAIRFLSQRFRGGTDLAACLSATLTKMDDREWYDADAVIISDFVAQRLPEELIRKIKIQQQAHQHRFHAVAMSAYGKPGIMRIFDHIWRFDTGLKSRLMRRWKR</sequence>
<dbReference type="GeneID" id="66881203"/>
<comment type="similarity">
    <text evidence="3">Belongs to the ViaA family.</text>
</comment>
<dbReference type="SUPFAM" id="SSF53300">
    <property type="entry name" value="vWA-like"/>
    <property type="match status" value="1"/>
</dbReference>
<dbReference type="CDD" id="cd01462">
    <property type="entry name" value="VWA_YIEM_type"/>
    <property type="match status" value="1"/>
</dbReference>
<evidence type="ECO:0000256" key="1">
    <source>
        <dbReference type="ARBA" id="ARBA00022490"/>
    </source>
</evidence>
<dbReference type="InterPro" id="IPR002035">
    <property type="entry name" value="VWF_A"/>
</dbReference>
<dbReference type="PANTHER" id="PTHR36846:SF1">
    <property type="entry name" value="PROTEIN VIAA"/>
    <property type="match status" value="1"/>
</dbReference>
<dbReference type="SMART" id="SM00327">
    <property type="entry name" value="VWA"/>
    <property type="match status" value="1"/>
</dbReference>
<evidence type="ECO:0000313" key="5">
    <source>
        <dbReference type="EMBL" id="CEK25797.1"/>
    </source>
</evidence>
<dbReference type="GO" id="GO:0005829">
    <property type="term" value="C:cytosol"/>
    <property type="evidence" value="ECO:0007669"/>
    <property type="project" value="TreeGrafter"/>
</dbReference>
<dbReference type="HAMAP" id="MF_01626">
    <property type="entry name" value="ViaA"/>
    <property type="match status" value="1"/>
</dbReference>
<dbReference type="AlphaFoldDB" id="A0A0A8V7T7"/>
<name>A0A0A8V7T7_YERRU</name>
<dbReference type="OrthoDB" id="387240at2"/>
<comment type="subunit">
    <text evidence="3">Homodimer. Interacts with RavA.</text>
</comment>
<dbReference type="InterPro" id="IPR036465">
    <property type="entry name" value="vWFA_dom_sf"/>
</dbReference>
<evidence type="ECO:0000259" key="4">
    <source>
        <dbReference type="SMART" id="SM00327"/>
    </source>
</evidence>
<evidence type="ECO:0000313" key="7">
    <source>
        <dbReference type="Proteomes" id="UP000255169"/>
    </source>
</evidence>
<dbReference type="EMBL" id="UHJG01000001">
    <property type="protein sequence ID" value="SUQ00795.1"/>
    <property type="molecule type" value="Genomic_DNA"/>
</dbReference>
<comment type="function">
    <text evidence="3">Component of the RavA-ViaA chaperone complex, which may act on the membrane to optimize the function of some of the respiratory chains. ViaA stimulates the ATPase activity of RavA.</text>
</comment>
<comment type="subcellular location">
    <subcellularLocation>
        <location evidence="3">Cytoplasm</location>
    </subcellularLocation>
</comment>
<dbReference type="Gene3D" id="3.40.50.410">
    <property type="entry name" value="von Willebrand factor, type A domain"/>
    <property type="match status" value="1"/>
</dbReference>
<protein>
    <recommendedName>
        <fullName evidence="3">Regulatory protein ViaA</fullName>
    </recommendedName>
    <alternativeName>
        <fullName evidence="3">VWA interacting with AAA+ ATPase</fullName>
    </alternativeName>
</protein>
<evidence type="ECO:0000313" key="6">
    <source>
        <dbReference type="EMBL" id="SUQ00795.1"/>
    </source>
</evidence>
<dbReference type="InterPro" id="IPR023481">
    <property type="entry name" value="Uncharacterised_ViaA"/>
</dbReference>
<evidence type="ECO:0000256" key="3">
    <source>
        <dbReference type="HAMAP-Rule" id="MF_01626"/>
    </source>
</evidence>
<accession>A0A0A8V7T7</accession>